<dbReference type="InterPro" id="IPR008995">
    <property type="entry name" value="Mo/tungstate-bd_C_term_dom"/>
</dbReference>
<dbReference type="InterPro" id="IPR005116">
    <property type="entry name" value="Transp-assoc_OB_typ1"/>
</dbReference>
<keyword evidence="1 2" id="KW-0500">Molybdenum</keyword>
<gene>
    <name evidence="4" type="ORF">M3P19_04010</name>
</gene>
<dbReference type="PROSITE" id="PS51866">
    <property type="entry name" value="MOP"/>
    <property type="match status" value="1"/>
</dbReference>
<dbReference type="InterPro" id="IPR004606">
    <property type="entry name" value="Mop_domain"/>
</dbReference>
<dbReference type="Gene3D" id="2.40.50.100">
    <property type="match status" value="2"/>
</dbReference>
<feature type="domain" description="Mop" evidence="3">
    <location>
        <begin position="68"/>
        <end position="133"/>
    </location>
</feature>
<proteinExistence type="predicted"/>
<evidence type="ECO:0000256" key="1">
    <source>
        <dbReference type="ARBA" id="ARBA00022505"/>
    </source>
</evidence>
<dbReference type="Pfam" id="PF03459">
    <property type="entry name" value="TOBE"/>
    <property type="match status" value="1"/>
</dbReference>
<dbReference type="EMBL" id="JAMFMA010000001">
    <property type="protein sequence ID" value="MCL6273158.1"/>
    <property type="molecule type" value="Genomic_DNA"/>
</dbReference>
<dbReference type="RefSeq" id="WP_249656335.1">
    <property type="nucleotide sequence ID" value="NZ_JAMFMA010000001.1"/>
</dbReference>
<evidence type="ECO:0000256" key="2">
    <source>
        <dbReference type="PROSITE-ProRule" id="PRU01213"/>
    </source>
</evidence>
<protein>
    <submittedName>
        <fullName evidence="4">TOBE domain-containing protein</fullName>
    </submittedName>
</protein>
<evidence type="ECO:0000259" key="3">
    <source>
        <dbReference type="PROSITE" id="PS51866"/>
    </source>
</evidence>
<evidence type="ECO:0000313" key="5">
    <source>
        <dbReference type="Proteomes" id="UP001203607"/>
    </source>
</evidence>
<comment type="caution">
    <text evidence="4">The sequence shown here is derived from an EMBL/GenBank/DDBJ whole genome shotgun (WGS) entry which is preliminary data.</text>
</comment>
<organism evidence="4 5">
    <name type="scientific">Flagellimonas spongiicola</name>
    <dbReference type="NCBI Taxonomy" id="2942208"/>
    <lineage>
        <taxon>Bacteria</taxon>
        <taxon>Pseudomonadati</taxon>
        <taxon>Bacteroidota</taxon>
        <taxon>Flavobacteriia</taxon>
        <taxon>Flavobacteriales</taxon>
        <taxon>Flavobacteriaceae</taxon>
        <taxon>Flagellimonas</taxon>
    </lineage>
</organism>
<keyword evidence="5" id="KW-1185">Reference proteome</keyword>
<dbReference type="SUPFAM" id="SSF50331">
    <property type="entry name" value="MOP-like"/>
    <property type="match status" value="1"/>
</dbReference>
<evidence type="ECO:0000313" key="4">
    <source>
        <dbReference type="EMBL" id="MCL6273158.1"/>
    </source>
</evidence>
<accession>A0ABT0PP35</accession>
<dbReference type="Proteomes" id="UP001203607">
    <property type="component" value="Unassembled WGS sequence"/>
</dbReference>
<reference evidence="4 5" key="1">
    <citation type="submission" date="2022-05" db="EMBL/GenBank/DDBJ databases">
        <authorList>
            <person name="Park J.-S."/>
        </authorList>
    </citation>
    <scope>NUCLEOTIDE SEQUENCE [LARGE SCALE GENOMIC DNA]</scope>
    <source>
        <strain evidence="4 5">2012CJ35-5</strain>
    </source>
</reference>
<sequence>MNSFQGNIVDIKTSGNLSLVSIELESQQLIQSIIIETPKTAAYLKIGGPIQVLFKETEVVIATEKLKTISLQNQIAANVSHVDSGELLSKVVLNSELGPLVSVISTRAVEQLNLVAGVSVFAMIKLNEVMLSGK</sequence>
<name>A0ABT0PP35_9FLAO</name>